<gene>
    <name evidence="1" type="ordered locus">spr1488</name>
</gene>
<evidence type="ECO:0000313" key="1">
    <source>
        <dbReference type="EMBL" id="AAL00292.1"/>
    </source>
</evidence>
<sequence length="56" mass="6309">MLFDFHLVLIPKSSQGTSVCDTSSTVYLSYLQWNWGSQKVFGLQYGFRSSISPSIT</sequence>
<dbReference type="PIR" id="G98057">
    <property type="entry name" value="G98057"/>
</dbReference>
<keyword evidence="2" id="KW-1185">Reference proteome</keyword>
<dbReference type="EMBL" id="AE007317">
    <property type="protein sequence ID" value="AAL00292.1"/>
    <property type="molecule type" value="Genomic_DNA"/>
</dbReference>
<dbReference type="STRING" id="171101.spr1488"/>
<accession>Q8CYG8</accession>
<dbReference type="HOGENOM" id="CLU_3104216_0_0_9"/>
<reference evidence="1 2" key="1">
    <citation type="journal article" date="2001" name="J. Bacteriol.">
        <title>Genome of the bacterium Streptococcus pneumoniae strain R6.</title>
        <authorList>
            <person name="Hoskins J.A."/>
            <person name="Alborn W.Jr."/>
            <person name="Arnold J."/>
            <person name="Blaszczak L."/>
            <person name="Burgett S."/>
            <person name="DeHoff B.S."/>
            <person name="Estrem S."/>
            <person name="Fritz L."/>
            <person name="Fu D.-J."/>
            <person name="Fuller W."/>
            <person name="Geringer C."/>
            <person name="Gilmour R."/>
            <person name="Glass J.S."/>
            <person name="Khoja H."/>
            <person name="Kraft A."/>
            <person name="LaGace R."/>
            <person name="LeBlanc D.J."/>
            <person name="Lee L.N."/>
            <person name="Lefkowitz E.J."/>
            <person name="Lu J."/>
            <person name="Matsushima P."/>
            <person name="McAhren S."/>
            <person name="McHenney M."/>
            <person name="McLeaster K."/>
            <person name="Mundy C."/>
            <person name="Nicas T.I."/>
            <person name="Norris F.H."/>
            <person name="O'Gara M."/>
            <person name="Peery R."/>
            <person name="Robertson G.T."/>
            <person name="Rockey P."/>
            <person name="Sun P.-M."/>
            <person name="Winkler M.E."/>
            <person name="Yang Y."/>
            <person name="Young-Bellido M."/>
            <person name="Zhao G."/>
            <person name="Zook C."/>
            <person name="Baltz R.H."/>
            <person name="Jaskunas S.Richard."/>
            <person name="Rosteck P.R.Jr."/>
            <person name="Skatrud P.L."/>
            <person name="Glass J.I."/>
        </authorList>
    </citation>
    <scope>NUCLEOTIDE SEQUENCE [LARGE SCALE GENOMIC DNA]</scope>
    <source>
        <strain evidence="2">ATCC BAA-255 / R6</strain>
    </source>
</reference>
<dbReference type="AlphaFoldDB" id="Q8CYG8"/>
<dbReference type="KEGG" id="spr:spr1488"/>
<evidence type="ECO:0000313" key="2">
    <source>
        <dbReference type="Proteomes" id="UP000000586"/>
    </source>
</evidence>
<organism evidence="1 2">
    <name type="scientific">Streptococcus pneumoniae (strain ATCC BAA-255 / R6)</name>
    <dbReference type="NCBI Taxonomy" id="171101"/>
    <lineage>
        <taxon>Bacteria</taxon>
        <taxon>Bacillati</taxon>
        <taxon>Bacillota</taxon>
        <taxon>Bacilli</taxon>
        <taxon>Lactobacillales</taxon>
        <taxon>Streptococcaceae</taxon>
        <taxon>Streptococcus</taxon>
    </lineage>
</organism>
<proteinExistence type="predicted"/>
<dbReference type="Proteomes" id="UP000000586">
    <property type="component" value="Chromosome"/>
</dbReference>
<name>Q8CYG8_STRR6</name>
<protein>
    <submittedName>
        <fullName evidence="1">Uncharacterized protein</fullName>
    </submittedName>
</protein>